<dbReference type="EMBL" id="ATHJ01000127">
    <property type="protein sequence ID" value="EPR33287.1"/>
    <property type="molecule type" value="Genomic_DNA"/>
</dbReference>
<dbReference type="InterPro" id="IPR027417">
    <property type="entry name" value="P-loop_NTPase"/>
</dbReference>
<keyword evidence="7" id="KW-1185">Reference proteome</keyword>
<evidence type="ECO:0000259" key="5">
    <source>
        <dbReference type="PROSITE" id="PS50893"/>
    </source>
</evidence>
<accession>S7T821</accession>
<dbReference type="FunFam" id="3.40.50.300:FF:000032">
    <property type="entry name" value="Export ABC transporter ATP-binding protein"/>
    <property type="match status" value="1"/>
</dbReference>
<dbReference type="GO" id="GO:0005524">
    <property type="term" value="F:ATP binding"/>
    <property type="evidence" value="ECO:0007669"/>
    <property type="project" value="UniProtKB-KW"/>
</dbReference>
<dbReference type="SMART" id="SM00382">
    <property type="entry name" value="AAA"/>
    <property type="match status" value="1"/>
</dbReference>
<evidence type="ECO:0000256" key="3">
    <source>
        <dbReference type="ARBA" id="ARBA00022840"/>
    </source>
</evidence>
<comment type="caution">
    <text evidence="6">The sequence shown here is derived from an EMBL/GenBank/DDBJ whole genome shotgun (WGS) entry which is preliminary data.</text>
</comment>
<dbReference type="Proteomes" id="UP000014977">
    <property type="component" value="Unassembled WGS sequence"/>
</dbReference>
<organism evidence="6 7">
    <name type="scientific">Desulfococcus multivorans DSM 2059</name>
    <dbReference type="NCBI Taxonomy" id="1121405"/>
    <lineage>
        <taxon>Bacteria</taxon>
        <taxon>Pseudomonadati</taxon>
        <taxon>Thermodesulfobacteriota</taxon>
        <taxon>Desulfobacteria</taxon>
        <taxon>Desulfobacterales</taxon>
        <taxon>Desulfococcaceae</taxon>
        <taxon>Desulfococcus</taxon>
    </lineage>
</organism>
<keyword evidence="1" id="KW-0813">Transport</keyword>
<comment type="similarity">
    <text evidence="4">Belongs to the ABC transporter superfamily. Macrolide exporter (TC 3.A.1.122) family.</text>
</comment>
<dbReference type="SUPFAM" id="SSF52540">
    <property type="entry name" value="P-loop containing nucleoside triphosphate hydrolases"/>
    <property type="match status" value="1"/>
</dbReference>
<keyword evidence="2" id="KW-0547">Nucleotide-binding</keyword>
<evidence type="ECO:0000256" key="1">
    <source>
        <dbReference type="ARBA" id="ARBA00022448"/>
    </source>
</evidence>
<dbReference type="InterPro" id="IPR017911">
    <property type="entry name" value="MacB-like_ATP-bd"/>
</dbReference>
<reference evidence="6 7" key="1">
    <citation type="journal article" date="2013" name="Genome Announc.">
        <title>Draft genome sequences for three mercury-methylating, sulfate-reducing bacteria.</title>
        <authorList>
            <person name="Brown S.D."/>
            <person name="Hurt R.A.Jr."/>
            <person name="Gilmour C.C."/>
            <person name="Elias D.A."/>
        </authorList>
    </citation>
    <scope>NUCLEOTIDE SEQUENCE [LARGE SCALE GENOMIC DNA]</scope>
    <source>
        <strain evidence="6 7">DSM 2059</strain>
    </source>
</reference>
<dbReference type="GO" id="GO:0098796">
    <property type="term" value="C:membrane protein complex"/>
    <property type="evidence" value="ECO:0007669"/>
    <property type="project" value="UniProtKB-ARBA"/>
</dbReference>
<dbReference type="PROSITE" id="PS00211">
    <property type="entry name" value="ABC_TRANSPORTER_1"/>
    <property type="match status" value="1"/>
</dbReference>
<dbReference type="InterPro" id="IPR015854">
    <property type="entry name" value="ABC_transpr_LolD-like"/>
</dbReference>
<name>S7T821_DESML</name>
<dbReference type="PROSITE" id="PS50893">
    <property type="entry name" value="ABC_TRANSPORTER_2"/>
    <property type="match status" value="1"/>
</dbReference>
<dbReference type="PATRIC" id="fig|1121405.3.peg.4062"/>
<dbReference type="InterPro" id="IPR003593">
    <property type="entry name" value="AAA+_ATPase"/>
</dbReference>
<dbReference type="eggNOG" id="COG1136">
    <property type="taxonomic scope" value="Bacteria"/>
</dbReference>
<keyword evidence="3" id="KW-0067">ATP-binding</keyword>
<evidence type="ECO:0000313" key="7">
    <source>
        <dbReference type="Proteomes" id="UP000014977"/>
    </source>
</evidence>
<dbReference type="InterPro" id="IPR017871">
    <property type="entry name" value="ABC_transporter-like_CS"/>
</dbReference>
<evidence type="ECO:0000313" key="6">
    <source>
        <dbReference type="EMBL" id="EPR33287.1"/>
    </source>
</evidence>
<feature type="domain" description="ABC transporter" evidence="5">
    <location>
        <begin position="4"/>
        <end position="225"/>
    </location>
</feature>
<evidence type="ECO:0000256" key="4">
    <source>
        <dbReference type="ARBA" id="ARBA00038388"/>
    </source>
</evidence>
<gene>
    <name evidence="6" type="ORF">dsmv_0826</name>
</gene>
<dbReference type="InterPro" id="IPR003439">
    <property type="entry name" value="ABC_transporter-like_ATP-bd"/>
</dbReference>
<dbReference type="OrthoDB" id="9809450at2"/>
<evidence type="ECO:0000256" key="2">
    <source>
        <dbReference type="ARBA" id="ARBA00022741"/>
    </source>
</evidence>
<dbReference type="Pfam" id="PF00005">
    <property type="entry name" value="ABC_tran"/>
    <property type="match status" value="1"/>
</dbReference>
<dbReference type="GO" id="GO:0005886">
    <property type="term" value="C:plasma membrane"/>
    <property type="evidence" value="ECO:0007669"/>
    <property type="project" value="TreeGrafter"/>
</dbReference>
<dbReference type="RefSeq" id="WP_020878409.1">
    <property type="nucleotide sequence ID" value="NZ_ATHJ01000127.1"/>
</dbReference>
<dbReference type="GO" id="GO:0022857">
    <property type="term" value="F:transmembrane transporter activity"/>
    <property type="evidence" value="ECO:0007669"/>
    <property type="project" value="UniProtKB-ARBA"/>
</dbReference>
<sequence length="225" mass="24782">MTILDARNLTRTYRVENREITIIRDVSLSVDPGEFLVIQGNSGSGKTTLLTLLSGLDRPTSGRIFIRDREITHLGEDEMAPFRNRAFGFVFQSFHLVPSLNALENVMFPAELSGNGHARKKAEALLDRVGLLPRRGHFPHQLSGGEKQRVAICRALVNEPDIVFADEPTGNLDADNSAAILTLLLHLRKEKGATLILVTHSAEIAQKADRRLLLSNGEISTARGN</sequence>
<dbReference type="CDD" id="cd03255">
    <property type="entry name" value="ABC_MJ0796_LolCDE_FtsE"/>
    <property type="match status" value="1"/>
</dbReference>
<proteinExistence type="inferred from homology"/>
<dbReference type="PANTHER" id="PTHR24220">
    <property type="entry name" value="IMPORT ATP-BINDING PROTEIN"/>
    <property type="match status" value="1"/>
</dbReference>
<dbReference type="STRING" id="897.B2D07_12830"/>
<protein>
    <submittedName>
        <fullName evidence="6">ABC transporter related protein</fullName>
    </submittedName>
</protein>
<dbReference type="AlphaFoldDB" id="S7T821"/>
<dbReference type="GO" id="GO:0016887">
    <property type="term" value="F:ATP hydrolysis activity"/>
    <property type="evidence" value="ECO:0007669"/>
    <property type="project" value="InterPro"/>
</dbReference>
<dbReference type="Gene3D" id="3.40.50.300">
    <property type="entry name" value="P-loop containing nucleotide triphosphate hydrolases"/>
    <property type="match status" value="1"/>
</dbReference>